<gene>
    <name evidence="3" type="ORF">ACFO0B_10620</name>
</gene>
<keyword evidence="2" id="KW-1133">Transmembrane helix</keyword>
<sequence length="269" mass="29746">MEDRSPVVASATDFVERLAEELETSDSPARTALEAFDEDVERVLDHYDLTSVRSKAHALTFASMYDSAETAEAEDDRDPIPRAVLAALIAADVEFRGPLRLSGRRKVLLAEVYEALGARLSRAGLYDHAGLAFRRAMALHRENEDDESEDRCGYLSARARTRATPRGLRRLTGELSFYLCGHGYRPAWLLGWVLVQLAGFTTAALVIGGDAPPTSVVYMGLVSFLGPLGLEDTEAMNSPARPLFIIESWTGVVTMSVFFALLVRKWFRM</sequence>
<dbReference type="RefSeq" id="WP_378612211.1">
    <property type="nucleotide sequence ID" value="NZ_JBHSAX010000009.1"/>
</dbReference>
<name>A0ABV8DSP3_9NOCA</name>
<accession>A0ABV8DSP3</accession>
<evidence type="ECO:0000313" key="4">
    <source>
        <dbReference type="Proteomes" id="UP001595696"/>
    </source>
</evidence>
<feature type="repeat" description="TPR" evidence="1">
    <location>
        <begin position="110"/>
        <end position="143"/>
    </location>
</feature>
<evidence type="ECO:0000256" key="2">
    <source>
        <dbReference type="SAM" id="Phobius"/>
    </source>
</evidence>
<dbReference type="InterPro" id="IPR019734">
    <property type="entry name" value="TPR_rpt"/>
</dbReference>
<keyword evidence="4" id="KW-1185">Reference proteome</keyword>
<feature type="transmembrane region" description="Helical" evidence="2">
    <location>
        <begin position="187"/>
        <end position="207"/>
    </location>
</feature>
<reference evidence="4" key="1">
    <citation type="journal article" date="2019" name="Int. J. Syst. Evol. Microbiol.">
        <title>The Global Catalogue of Microorganisms (GCM) 10K type strain sequencing project: providing services to taxonomists for standard genome sequencing and annotation.</title>
        <authorList>
            <consortium name="The Broad Institute Genomics Platform"/>
            <consortium name="The Broad Institute Genome Sequencing Center for Infectious Disease"/>
            <person name="Wu L."/>
            <person name="Ma J."/>
        </authorList>
    </citation>
    <scope>NUCLEOTIDE SEQUENCE [LARGE SCALE GENOMIC DNA]</scope>
    <source>
        <strain evidence="4">CGMCC 4.7330</strain>
    </source>
</reference>
<keyword evidence="2" id="KW-0472">Membrane</keyword>
<dbReference type="PROSITE" id="PS50005">
    <property type="entry name" value="TPR"/>
    <property type="match status" value="1"/>
</dbReference>
<keyword evidence="2" id="KW-0812">Transmembrane</keyword>
<comment type="caution">
    <text evidence="3">The sequence shown here is derived from an EMBL/GenBank/DDBJ whole genome shotgun (WGS) entry which is preliminary data.</text>
</comment>
<keyword evidence="1" id="KW-0802">TPR repeat</keyword>
<evidence type="ECO:0000256" key="1">
    <source>
        <dbReference type="PROSITE-ProRule" id="PRU00339"/>
    </source>
</evidence>
<evidence type="ECO:0000313" key="3">
    <source>
        <dbReference type="EMBL" id="MFC3962437.1"/>
    </source>
</evidence>
<protein>
    <submittedName>
        <fullName evidence="3">Uncharacterized protein</fullName>
    </submittedName>
</protein>
<organism evidence="3 4">
    <name type="scientific">Nocardia jiangsuensis</name>
    <dbReference type="NCBI Taxonomy" id="1691563"/>
    <lineage>
        <taxon>Bacteria</taxon>
        <taxon>Bacillati</taxon>
        <taxon>Actinomycetota</taxon>
        <taxon>Actinomycetes</taxon>
        <taxon>Mycobacteriales</taxon>
        <taxon>Nocardiaceae</taxon>
        <taxon>Nocardia</taxon>
    </lineage>
</organism>
<dbReference type="EMBL" id="JBHSAX010000009">
    <property type="protein sequence ID" value="MFC3962437.1"/>
    <property type="molecule type" value="Genomic_DNA"/>
</dbReference>
<proteinExistence type="predicted"/>
<feature type="transmembrane region" description="Helical" evidence="2">
    <location>
        <begin position="242"/>
        <end position="263"/>
    </location>
</feature>
<dbReference type="Proteomes" id="UP001595696">
    <property type="component" value="Unassembled WGS sequence"/>
</dbReference>